<reference evidence="3" key="2">
    <citation type="submission" date="2025-08" db="UniProtKB">
        <authorList>
            <consortium name="Ensembl"/>
        </authorList>
    </citation>
    <scope>IDENTIFICATION</scope>
</reference>
<feature type="region of interest" description="Disordered" evidence="1">
    <location>
        <begin position="1059"/>
        <end position="1093"/>
    </location>
</feature>
<feature type="region of interest" description="Disordered" evidence="1">
    <location>
        <begin position="694"/>
        <end position="777"/>
    </location>
</feature>
<dbReference type="GeneTree" id="ENSGT00530000064485"/>
<dbReference type="InParanoid" id="H9GHP1"/>
<dbReference type="Pfam" id="PF15257">
    <property type="entry name" value="DUF4590"/>
    <property type="match status" value="1"/>
</dbReference>
<feature type="region of interest" description="Disordered" evidence="1">
    <location>
        <begin position="1403"/>
        <end position="1422"/>
    </location>
</feature>
<feature type="compositionally biased region" description="Basic and acidic residues" evidence="1">
    <location>
        <begin position="714"/>
        <end position="730"/>
    </location>
</feature>
<dbReference type="Bgee" id="ENSACAG00000011481">
    <property type="expression patterns" value="Expressed in testis and 7 other cell types or tissues"/>
</dbReference>
<feature type="compositionally biased region" description="Polar residues" evidence="1">
    <location>
        <begin position="659"/>
        <end position="668"/>
    </location>
</feature>
<dbReference type="PANTHER" id="PTHR23034">
    <property type="entry name" value="GLUTAMATE-RICH PROTEIN 3"/>
    <property type="match status" value="1"/>
</dbReference>
<evidence type="ECO:0000313" key="4">
    <source>
        <dbReference type="Proteomes" id="UP000001646"/>
    </source>
</evidence>
<reference evidence="3" key="3">
    <citation type="submission" date="2025-09" db="UniProtKB">
        <authorList>
            <consortium name="Ensembl"/>
        </authorList>
    </citation>
    <scope>IDENTIFICATION</scope>
</reference>
<feature type="compositionally biased region" description="Basic and acidic residues" evidence="1">
    <location>
        <begin position="1352"/>
        <end position="1365"/>
    </location>
</feature>
<feature type="compositionally biased region" description="Polar residues" evidence="1">
    <location>
        <begin position="581"/>
        <end position="595"/>
    </location>
</feature>
<feature type="compositionally biased region" description="Acidic residues" evidence="1">
    <location>
        <begin position="1315"/>
        <end position="1324"/>
    </location>
</feature>
<protein>
    <submittedName>
        <fullName evidence="3">Glutamate rich 3</fullName>
    </submittedName>
</protein>
<name>H9GHP1_ANOCA</name>
<dbReference type="PANTHER" id="PTHR23034:SF2">
    <property type="entry name" value="GLUTAMATE-RICH PROTEIN 3"/>
    <property type="match status" value="1"/>
</dbReference>
<dbReference type="eggNOG" id="ENOG502QVG1">
    <property type="taxonomic scope" value="Eukaryota"/>
</dbReference>
<feature type="compositionally biased region" description="Basic and acidic residues" evidence="1">
    <location>
        <begin position="1156"/>
        <end position="1171"/>
    </location>
</feature>
<evidence type="ECO:0000259" key="2">
    <source>
        <dbReference type="Pfam" id="PF15257"/>
    </source>
</evidence>
<feature type="domain" description="DUF4590" evidence="2">
    <location>
        <begin position="304"/>
        <end position="416"/>
    </location>
</feature>
<dbReference type="KEGG" id="acs:100565713"/>
<feature type="compositionally biased region" description="Acidic residues" evidence="1">
    <location>
        <begin position="1263"/>
        <end position="1280"/>
    </location>
</feature>
<feature type="region of interest" description="Disordered" evidence="1">
    <location>
        <begin position="411"/>
        <end position="675"/>
    </location>
</feature>
<dbReference type="GeneID" id="100565713"/>
<gene>
    <name evidence="3" type="primary">ERICH3</name>
</gene>
<dbReference type="InterPro" id="IPR048257">
    <property type="entry name" value="DUF4590"/>
</dbReference>
<dbReference type="InterPro" id="IPR027962">
    <property type="entry name" value="ERICH3"/>
</dbReference>
<feature type="compositionally biased region" description="Acidic residues" evidence="1">
    <location>
        <begin position="836"/>
        <end position="858"/>
    </location>
</feature>
<organism evidence="3 4">
    <name type="scientific">Anolis carolinensis</name>
    <name type="common">Green anole</name>
    <name type="synonym">American chameleon</name>
    <dbReference type="NCBI Taxonomy" id="28377"/>
    <lineage>
        <taxon>Eukaryota</taxon>
        <taxon>Metazoa</taxon>
        <taxon>Chordata</taxon>
        <taxon>Craniata</taxon>
        <taxon>Vertebrata</taxon>
        <taxon>Euteleostomi</taxon>
        <taxon>Lepidosauria</taxon>
        <taxon>Squamata</taxon>
        <taxon>Bifurcata</taxon>
        <taxon>Unidentata</taxon>
        <taxon>Episquamata</taxon>
        <taxon>Toxicofera</taxon>
        <taxon>Iguania</taxon>
        <taxon>Dactyloidae</taxon>
        <taxon>Anolis</taxon>
    </lineage>
</organism>
<evidence type="ECO:0000313" key="3">
    <source>
        <dbReference type="Ensembl" id="ENSACAP00000011252.3"/>
    </source>
</evidence>
<feature type="compositionally biased region" description="Basic and acidic residues" evidence="1">
    <location>
        <begin position="109"/>
        <end position="122"/>
    </location>
</feature>
<feature type="region of interest" description="Disordered" evidence="1">
    <location>
        <begin position="1227"/>
        <end position="1293"/>
    </location>
</feature>
<dbReference type="CTD" id="127254"/>
<feature type="compositionally biased region" description="Basic and acidic residues" evidence="1">
    <location>
        <begin position="923"/>
        <end position="935"/>
    </location>
</feature>
<feature type="region of interest" description="Disordered" evidence="1">
    <location>
        <begin position="109"/>
        <end position="164"/>
    </location>
</feature>
<evidence type="ECO:0000256" key="1">
    <source>
        <dbReference type="SAM" id="MobiDB-lite"/>
    </source>
</evidence>
<dbReference type="STRING" id="28377.ENSACAP00000011252"/>
<feature type="compositionally biased region" description="Basic and acidic residues" evidence="1">
    <location>
        <begin position="958"/>
        <end position="994"/>
    </location>
</feature>
<feature type="region of interest" description="Disordered" evidence="1">
    <location>
        <begin position="1310"/>
        <end position="1398"/>
    </location>
</feature>
<feature type="compositionally biased region" description="Basic and acidic residues" evidence="1">
    <location>
        <begin position="1121"/>
        <end position="1146"/>
    </location>
</feature>
<feature type="region of interest" description="Disordered" evidence="1">
    <location>
        <begin position="1121"/>
        <end position="1188"/>
    </location>
</feature>
<accession>H9GHP1</accession>
<dbReference type="Proteomes" id="UP000001646">
    <property type="component" value="Unplaced"/>
</dbReference>
<dbReference type="OrthoDB" id="120976at2759"/>
<feature type="compositionally biased region" description="Acidic residues" evidence="1">
    <location>
        <begin position="1238"/>
        <end position="1249"/>
    </location>
</feature>
<dbReference type="Ensembl" id="ENSACAT00000011488.4">
    <property type="protein sequence ID" value="ENSACAP00000011252.3"/>
    <property type="gene ID" value="ENSACAG00000011481.4"/>
</dbReference>
<feature type="compositionally biased region" description="Basic and acidic residues" evidence="1">
    <location>
        <begin position="596"/>
        <end position="626"/>
    </location>
</feature>
<feature type="compositionally biased region" description="Basic and acidic residues" evidence="1">
    <location>
        <begin position="826"/>
        <end position="835"/>
    </location>
</feature>
<feature type="region of interest" description="Disordered" evidence="1">
    <location>
        <begin position="888"/>
        <end position="995"/>
    </location>
</feature>
<feature type="region of interest" description="Disordered" evidence="1">
    <location>
        <begin position="826"/>
        <end position="864"/>
    </location>
</feature>
<feature type="compositionally biased region" description="Acidic residues" evidence="1">
    <location>
        <begin position="497"/>
        <end position="507"/>
    </location>
</feature>
<feature type="compositionally biased region" description="Basic and acidic residues" evidence="1">
    <location>
        <begin position="474"/>
        <end position="486"/>
    </location>
</feature>
<feature type="compositionally biased region" description="Acidic residues" evidence="1">
    <location>
        <begin position="627"/>
        <end position="638"/>
    </location>
</feature>
<dbReference type="HOGENOM" id="CLU_252986_0_0_1"/>
<keyword evidence="4" id="KW-1185">Reference proteome</keyword>
<feature type="compositionally biased region" description="Acidic residues" evidence="1">
    <location>
        <begin position="556"/>
        <end position="571"/>
    </location>
</feature>
<reference evidence="3" key="1">
    <citation type="submission" date="2009-12" db="EMBL/GenBank/DDBJ databases">
        <title>The Genome Sequence of Anolis carolinensis (Green Anole Lizard).</title>
        <authorList>
            <consortium name="The Genome Sequencing Platform"/>
            <person name="Di Palma F."/>
            <person name="Alfoldi J."/>
            <person name="Heiman D."/>
            <person name="Young S."/>
            <person name="Grabherr M."/>
            <person name="Johnson J."/>
            <person name="Lander E.S."/>
            <person name="Lindblad-Toh K."/>
        </authorList>
    </citation>
    <scope>NUCLEOTIDE SEQUENCE [LARGE SCALE GENOMIC DNA]</scope>
    <source>
        <strain evidence="3">JBL SC #1</strain>
    </source>
</reference>
<proteinExistence type="predicted"/>
<feature type="compositionally biased region" description="Basic and acidic residues" evidence="1">
    <location>
        <begin position="411"/>
        <end position="451"/>
    </location>
</feature>
<sequence length="1422" mass="161997">MSHRHPKSLGDYNSLAHYNSLTDKHLAGYFSNTRIRRHLLRSGLVSRSGRIISEKEYQLNAMRKDHQKYIRECLAQAIFHKVLDMERQHQAEIKRKLENSVRKERVQKLKVERSRKAAEESNRVLSPHPPSAPRNRARRRKLRERGEMGNVASYPRPSTAPGKIQQPLRLQPLYGNISAEFTPKATSTSRAKFLTLEREHQFPNGGDKGSLRPIRSTEYSSGVSPYHLPIINNFVIPIPLPPPPKSEKITSTMKGGTLRGRRFRPTTALDGLEQLLMRDTGKFYRPQVHSNAYLTMIYLGKPVHLSYELFDYREEIKIYQQHCGGENLCVFRGKLLEGETFHFISRRHYGFPFSLTFYLNGIQVDRVSSCCEYKHRKGTRLGGKHGHFGFVNVERSAPCYRCIISMGLDKKPSPPKRKTTDEDEAKKEDSEKEDKDKRRESSRSGEDKQELVSRFSPAPEERKSFAEGAQVMEWETKKEKIRRSSDETETYQRPSAYDEDFEADEEKSDEKVNEEGQADDQMNGMSKSPSDDEKDNLDHERENKISSQKALRASDSEQDESDGYGESDFEGEDKQGKKLASPSSSILYSNENISDSETRKQVEEQDNVDIHSEYESEMAKSQRSESQEMDIEEEETMGEVEHTRTKRMSGISDEDKMETSLQDMSTTYEKGKMKGLVDMNMKEGMEEDITMHFRHSSPEEKLSSLVPSEDEEGECKSVKEKIAEAIEHDQLLSSEPEPSDSSTEDEEDGATATQDKHEGGIFMAKKSKALKSKKAAEQLEQERQMVFKKRAPEEEELVEEEYPEEATLEEEFLAKKAVSHTAKQAIKDRTVSRETDVEEELESDLDDIEKEVTDEEGNTSDRKIKGERKVKKIEVMAAEHETFDGDVISGKSQLGREGVKDPNLTKELIGIGKGTEGEEDIEELTRRKSMKEEGHKAKKILKGTIETGEALGTEFEEEAQKDMKEAESEGHPTLQELKHKTEGVERASSVEHESLTASGLMDDEYMEKKKYMKLKLGESDSKAIEFTTRHEKVGEEIYTEEVTVAAAFMWTKDLEKASPEKDKTKSIFTAEDSAQRKQEPFTESIPEGIGLVTGKIEREREAQEMADSEEVVTKRKVVKGETEADYTKTKGTEKEKVDTERVKREAEAEEEVEDEETKRLLKVKWEMKSEDSETEGEVMSLVTESEGEQVSKMTFMRWQNVVNMREDAEAKANYIPKPSSQKVTVLGLNRKMRMENESCPESEVEETPEETAAGQKTVYSEVQTEEETEEEVNEDEESSTEEQMPGEEMITLADVEQALLIGIQQLITEVSRINEDEENKEEESQEKGLAEEMSTQEDPEKEDFVSVVVAKEQLHAENDKADKSITGETEEGNPLAENNGSEKRTSGQEESPAENVAVTKIIHWNMQQSEEEQDQNPTGSSD</sequence>